<dbReference type="VEuPathDB" id="FungiDB:MCYG_08480"/>
<keyword evidence="2" id="KW-1185">Reference proteome</keyword>
<protein>
    <submittedName>
        <fullName evidence="1">Uncharacterized protein</fullName>
    </submittedName>
</protein>
<dbReference type="Proteomes" id="UP000002035">
    <property type="component" value="Unassembled WGS sequence"/>
</dbReference>
<proteinExistence type="predicted"/>
<accession>C5G0K8</accession>
<sequence length="103" mass="11197">MPLAGDGPSVLDAREPLAIVAFMLNVQHLCIYKGGFCASMSSAATASTISTMPLLVLSYINLQVCDADYNDYVVAGSRLHTRYNYSNVYMTEPSHNTRLISTS</sequence>
<organism evidence="1 2">
    <name type="scientific">Arthroderma otae (strain ATCC MYA-4605 / CBS 113480)</name>
    <name type="common">Microsporum canis</name>
    <dbReference type="NCBI Taxonomy" id="554155"/>
    <lineage>
        <taxon>Eukaryota</taxon>
        <taxon>Fungi</taxon>
        <taxon>Dikarya</taxon>
        <taxon>Ascomycota</taxon>
        <taxon>Pezizomycotina</taxon>
        <taxon>Eurotiomycetes</taxon>
        <taxon>Eurotiomycetidae</taxon>
        <taxon>Onygenales</taxon>
        <taxon>Arthrodermataceae</taxon>
        <taxon>Microsporum</taxon>
    </lineage>
</organism>
<reference evidence="2" key="1">
    <citation type="journal article" date="2012" name="MBio">
        <title>Comparative genome analysis of Trichophyton rubrum and related dermatophytes reveals candidate genes involved in infection.</title>
        <authorList>
            <person name="Martinez D.A."/>
            <person name="Oliver B.G."/>
            <person name="Graeser Y."/>
            <person name="Goldberg J.M."/>
            <person name="Li W."/>
            <person name="Martinez-Rossi N.M."/>
            <person name="Monod M."/>
            <person name="Shelest E."/>
            <person name="Barton R.C."/>
            <person name="Birch E."/>
            <person name="Brakhage A.A."/>
            <person name="Chen Z."/>
            <person name="Gurr S.J."/>
            <person name="Heiman D."/>
            <person name="Heitman J."/>
            <person name="Kosti I."/>
            <person name="Rossi A."/>
            <person name="Saif S."/>
            <person name="Samalova M."/>
            <person name="Saunders C.W."/>
            <person name="Shea T."/>
            <person name="Summerbell R.C."/>
            <person name="Xu J."/>
            <person name="Young S."/>
            <person name="Zeng Q."/>
            <person name="Birren B.W."/>
            <person name="Cuomo C.A."/>
            <person name="White T.C."/>
        </authorList>
    </citation>
    <scope>NUCLEOTIDE SEQUENCE [LARGE SCALE GENOMIC DNA]</scope>
    <source>
        <strain evidence="2">ATCC MYA-4605 / CBS 113480</strain>
    </source>
</reference>
<evidence type="ECO:0000313" key="1">
    <source>
        <dbReference type="EMBL" id="EEQ35661.1"/>
    </source>
</evidence>
<dbReference type="GeneID" id="9224060"/>
<evidence type="ECO:0000313" key="2">
    <source>
        <dbReference type="Proteomes" id="UP000002035"/>
    </source>
</evidence>
<gene>
    <name evidence="1" type="ORF">MCYG_08480</name>
</gene>
<dbReference type="RefSeq" id="XP_002842649.1">
    <property type="nucleotide sequence ID" value="XM_002842603.1"/>
</dbReference>
<dbReference type="AlphaFoldDB" id="C5G0K8"/>
<dbReference type="HOGENOM" id="CLU_2263143_0_0_1"/>
<dbReference type="EMBL" id="DS995709">
    <property type="protein sequence ID" value="EEQ35661.1"/>
    <property type="molecule type" value="Genomic_DNA"/>
</dbReference>
<name>C5G0K8_ARTOC</name>